<dbReference type="GO" id="GO:0045490">
    <property type="term" value="P:pectin catabolic process"/>
    <property type="evidence" value="ECO:0007669"/>
    <property type="project" value="UniProtKB-UniPathway"/>
</dbReference>
<evidence type="ECO:0000259" key="7">
    <source>
        <dbReference type="Pfam" id="PF01095"/>
    </source>
</evidence>
<sequence>MSSRWLFVLHTLLVSFASALSPFYSACQLQKPAPLSPLLGCPLGTILVSPTDAHAHFSSVQEAISSLPLIGSATILIGQGVYHETINVTRKDPVVLLGQLNAETAFDPSGNASTRNLVQIWDNQFVENGIDDAQTAVLTVAPSFNASLIGAGPTGAPQQPLFGNVDFKAYNIDFQNRAANFSISQALVTDISYANASFYGCTFASYQDTWYTGKNASTYVVDSIIFGQTDYLFGFGTAWFQNVILANRACGGGITAWKGTNLTDAPGNRYGVYIADSRIMRSPDANATTVTDGMCFLGRPWNDLATTVYLRTFMDDSIAPVGFEPFDSARPVIMNTTFYAEYKSYGPGGNTNMRVPVEHILNDEEARQFTIEGVFLGKPDWVDFDYAF</sequence>
<dbReference type="PANTHER" id="PTHR31321">
    <property type="entry name" value="ACYL-COA THIOESTER HYDROLASE YBHC-RELATED"/>
    <property type="match status" value="1"/>
</dbReference>
<feature type="chain" id="PRO_5034960611" description="pectinesterase" evidence="6">
    <location>
        <begin position="20"/>
        <end position="388"/>
    </location>
</feature>
<dbReference type="UniPathway" id="UPA00545">
    <property type="reaction ID" value="UER00823"/>
</dbReference>
<dbReference type="EMBL" id="KV722404">
    <property type="protein sequence ID" value="OCH90460.1"/>
    <property type="molecule type" value="Genomic_DNA"/>
</dbReference>
<keyword evidence="9" id="KW-1185">Reference proteome</keyword>
<evidence type="ECO:0000256" key="1">
    <source>
        <dbReference type="ARBA" id="ARBA00005184"/>
    </source>
</evidence>
<proteinExistence type="inferred from homology"/>
<dbReference type="GO" id="GO:0030599">
    <property type="term" value="F:pectinesterase activity"/>
    <property type="evidence" value="ECO:0007669"/>
    <property type="project" value="UniProtKB-EC"/>
</dbReference>
<dbReference type="InterPro" id="IPR000070">
    <property type="entry name" value="Pectinesterase_cat"/>
</dbReference>
<dbReference type="Gene3D" id="2.160.20.10">
    <property type="entry name" value="Single-stranded right-handed beta-helix, Pectin lyase-like"/>
    <property type="match status" value="1"/>
</dbReference>
<dbReference type="Pfam" id="PF01095">
    <property type="entry name" value="Pectinesterase"/>
    <property type="match status" value="1"/>
</dbReference>
<keyword evidence="4" id="KW-0378">Hydrolase</keyword>
<evidence type="ECO:0000256" key="6">
    <source>
        <dbReference type="SAM" id="SignalP"/>
    </source>
</evidence>
<dbReference type="Proteomes" id="UP000250043">
    <property type="component" value="Unassembled WGS sequence"/>
</dbReference>
<evidence type="ECO:0000256" key="5">
    <source>
        <dbReference type="ARBA" id="ARBA00023085"/>
    </source>
</evidence>
<keyword evidence="6" id="KW-0732">Signal</keyword>
<keyword evidence="5" id="KW-0063">Aspartyl esterase</keyword>
<dbReference type="SUPFAM" id="SSF51126">
    <property type="entry name" value="Pectin lyase-like"/>
    <property type="match status" value="1"/>
</dbReference>
<feature type="domain" description="Pectinesterase catalytic" evidence="7">
    <location>
        <begin position="166"/>
        <end position="373"/>
    </location>
</feature>
<name>A0A8E2DJI9_9APHY</name>
<comment type="similarity">
    <text evidence="2">Belongs to the pectinesterase family.</text>
</comment>
<gene>
    <name evidence="8" type="ORF">OBBRIDRAFT_793338</name>
</gene>
<evidence type="ECO:0000313" key="9">
    <source>
        <dbReference type="Proteomes" id="UP000250043"/>
    </source>
</evidence>
<dbReference type="PANTHER" id="PTHR31321:SF137">
    <property type="entry name" value="PECTIN METHYL ESTERASE (EUROFUNG)"/>
    <property type="match status" value="1"/>
</dbReference>
<dbReference type="AlphaFoldDB" id="A0A8E2DJI9"/>
<organism evidence="8 9">
    <name type="scientific">Obba rivulosa</name>
    <dbReference type="NCBI Taxonomy" id="1052685"/>
    <lineage>
        <taxon>Eukaryota</taxon>
        <taxon>Fungi</taxon>
        <taxon>Dikarya</taxon>
        <taxon>Basidiomycota</taxon>
        <taxon>Agaricomycotina</taxon>
        <taxon>Agaricomycetes</taxon>
        <taxon>Polyporales</taxon>
        <taxon>Gelatoporiaceae</taxon>
        <taxon>Obba</taxon>
    </lineage>
</organism>
<reference evidence="8 9" key="1">
    <citation type="submission" date="2016-07" db="EMBL/GenBank/DDBJ databases">
        <title>Draft genome of the white-rot fungus Obba rivulosa 3A-2.</title>
        <authorList>
            <consortium name="DOE Joint Genome Institute"/>
            <person name="Miettinen O."/>
            <person name="Riley R."/>
            <person name="Acob R."/>
            <person name="Barry K."/>
            <person name="Cullen D."/>
            <person name="De Vries R."/>
            <person name="Hainaut M."/>
            <person name="Hatakka A."/>
            <person name="Henrissat B."/>
            <person name="Hilden K."/>
            <person name="Kuo R."/>
            <person name="Labutti K."/>
            <person name="Lipzen A."/>
            <person name="Makela M.R."/>
            <person name="Sandor L."/>
            <person name="Spatafora J.W."/>
            <person name="Grigoriev I.V."/>
            <person name="Hibbett D.S."/>
        </authorList>
    </citation>
    <scope>NUCLEOTIDE SEQUENCE [LARGE SCALE GENOMIC DNA]</scope>
    <source>
        <strain evidence="8 9">3A-2</strain>
    </source>
</reference>
<feature type="signal peptide" evidence="6">
    <location>
        <begin position="1"/>
        <end position="19"/>
    </location>
</feature>
<comment type="pathway">
    <text evidence="1">Glycan metabolism; pectin degradation; 2-dehydro-3-deoxy-D-gluconate from pectin: step 1/5.</text>
</comment>
<protein>
    <recommendedName>
        <fullName evidence="3">pectinesterase</fullName>
        <ecNumber evidence="3">3.1.1.11</ecNumber>
    </recommendedName>
</protein>
<dbReference type="GO" id="GO:0016829">
    <property type="term" value="F:lyase activity"/>
    <property type="evidence" value="ECO:0007669"/>
    <property type="project" value="UniProtKB-KW"/>
</dbReference>
<keyword evidence="8" id="KW-0456">Lyase</keyword>
<evidence type="ECO:0000256" key="3">
    <source>
        <dbReference type="ARBA" id="ARBA00013229"/>
    </source>
</evidence>
<dbReference type="OrthoDB" id="2019149at2759"/>
<evidence type="ECO:0000256" key="2">
    <source>
        <dbReference type="ARBA" id="ARBA00008891"/>
    </source>
</evidence>
<evidence type="ECO:0000256" key="4">
    <source>
        <dbReference type="ARBA" id="ARBA00022801"/>
    </source>
</evidence>
<dbReference type="GO" id="GO:0042545">
    <property type="term" value="P:cell wall modification"/>
    <property type="evidence" value="ECO:0007669"/>
    <property type="project" value="InterPro"/>
</dbReference>
<accession>A0A8E2DJI9</accession>
<evidence type="ECO:0000313" key="8">
    <source>
        <dbReference type="EMBL" id="OCH90460.1"/>
    </source>
</evidence>
<dbReference type="EC" id="3.1.1.11" evidence="3"/>
<dbReference type="InterPro" id="IPR012334">
    <property type="entry name" value="Pectin_lyas_fold"/>
</dbReference>
<dbReference type="InterPro" id="IPR011050">
    <property type="entry name" value="Pectin_lyase_fold/virulence"/>
</dbReference>